<organism evidence="1 2">
    <name type="scientific">Symbiodinium microadriaticum</name>
    <name type="common">Dinoflagellate</name>
    <name type="synonym">Zooxanthella microadriatica</name>
    <dbReference type="NCBI Taxonomy" id="2951"/>
    <lineage>
        <taxon>Eukaryota</taxon>
        <taxon>Sar</taxon>
        <taxon>Alveolata</taxon>
        <taxon>Dinophyceae</taxon>
        <taxon>Suessiales</taxon>
        <taxon>Symbiodiniaceae</taxon>
        <taxon>Symbiodinium</taxon>
    </lineage>
</organism>
<sequence>MAISVAVGLLSGKTAAVKVGLDEDVGTLKRRAQTALGVGRGRLLNSSGSVLDVSASIKRARLQHGESLVLHISKVRIKTTKSAFAAILGDGSVVTWGYPRYGGDSSAVQDQLKNVQQIQATDHAFAAILGDGSAVTWGDAGYGGDSSAVQGQLKNVQQIQTTGNAFAAILGDGSAVTWGVAGCGGDSSAVQAQLKNVQQIQATAFAFAAILGGGSVVTWGHADCGGDSSDVQDQLKNVQQIQATGNAFAAILGDGSVVTWGTFGGDSIAVKDQLKNVQQIQTTGNAFAAILGDGSAVTWGEVYGGDSSAVQGQLNNVQQIQAAGNAFAAILGDGSVVTWGYPGYGGDSRAVQDQLKNVQQIRGTLFGFSGILGDGSVVTWGDAGRGGDSSAVKDKLKDVQQIQASSSGTAMLSLGRWIHRKRYPDPEQEEPTAAERGLQTTVAEVRSIVFQFKEGEGTCYTRAAQGHSMQVDDVLPYLYSFFIVPLSYRRHGRLYHFGLRHCGGVDPFFLSETENFFRSHGHAKAMGPSQRPAAAGMASQGGPSFWEQLSMDMKKGGEQVTFFRQAIVKLALSTSLVTATSE</sequence>
<dbReference type="SUPFAM" id="SSF50985">
    <property type="entry name" value="RCC1/BLIP-II"/>
    <property type="match status" value="1"/>
</dbReference>
<gene>
    <name evidence="1" type="ORF">AK812_SmicGene15355</name>
</gene>
<dbReference type="PANTHER" id="PTHR45982:SF1">
    <property type="entry name" value="REGULATOR OF CHROMOSOME CONDENSATION"/>
    <property type="match status" value="1"/>
</dbReference>
<comment type="caution">
    <text evidence="1">The sequence shown here is derived from an EMBL/GenBank/DDBJ whole genome shotgun (WGS) entry which is preliminary data.</text>
</comment>
<dbReference type="InterPro" id="IPR051553">
    <property type="entry name" value="Ran_GTPase-activating"/>
</dbReference>
<evidence type="ECO:0000313" key="1">
    <source>
        <dbReference type="EMBL" id="OLQ01843.1"/>
    </source>
</evidence>
<dbReference type="PANTHER" id="PTHR45982">
    <property type="entry name" value="REGULATOR OF CHROMOSOME CONDENSATION"/>
    <property type="match status" value="1"/>
</dbReference>
<reference evidence="1 2" key="1">
    <citation type="submission" date="2016-02" db="EMBL/GenBank/DDBJ databases">
        <title>Genome analysis of coral dinoflagellate symbionts highlights evolutionary adaptations to a symbiotic lifestyle.</title>
        <authorList>
            <person name="Aranda M."/>
            <person name="Li Y."/>
            <person name="Liew Y.J."/>
            <person name="Baumgarten S."/>
            <person name="Simakov O."/>
            <person name="Wilson M."/>
            <person name="Piel J."/>
            <person name="Ashoor H."/>
            <person name="Bougouffa S."/>
            <person name="Bajic V.B."/>
            <person name="Ryu T."/>
            <person name="Ravasi T."/>
            <person name="Bayer T."/>
            <person name="Micklem G."/>
            <person name="Kim H."/>
            <person name="Bhak J."/>
            <person name="Lajeunesse T.C."/>
            <person name="Voolstra C.R."/>
        </authorList>
    </citation>
    <scope>NUCLEOTIDE SEQUENCE [LARGE SCALE GENOMIC DNA]</scope>
    <source>
        <strain evidence="1 2">CCMP2467</strain>
    </source>
</reference>
<dbReference type="AlphaFoldDB" id="A0A1Q9E370"/>
<dbReference type="InterPro" id="IPR009091">
    <property type="entry name" value="RCC1/BLIP-II"/>
</dbReference>
<protein>
    <recommendedName>
        <fullName evidence="3">E3 ubiquitin-protein ligase HERC2</fullName>
    </recommendedName>
</protein>
<evidence type="ECO:0000313" key="2">
    <source>
        <dbReference type="Proteomes" id="UP000186817"/>
    </source>
</evidence>
<dbReference type="EMBL" id="LSRX01000279">
    <property type="protein sequence ID" value="OLQ01843.1"/>
    <property type="molecule type" value="Genomic_DNA"/>
</dbReference>
<proteinExistence type="predicted"/>
<evidence type="ECO:0008006" key="3">
    <source>
        <dbReference type="Google" id="ProtNLM"/>
    </source>
</evidence>
<accession>A0A1Q9E370</accession>
<dbReference type="Gene3D" id="2.130.10.30">
    <property type="entry name" value="Regulator of chromosome condensation 1/beta-lactamase-inhibitor protein II"/>
    <property type="match status" value="2"/>
</dbReference>
<dbReference type="OrthoDB" id="10274837at2759"/>
<dbReference type="Proteomes" id="UP000186817">
    <property type="component" value="Unassembled WGS sequence"/>
</dbReference>
<keyword evidence="2" id="KW-1185">Reference proteome</keyword>
<name>A0A1Q9E370_SYMMI</name>